<keyword evidence="1" id="KW-0812">Transmembrane</keyword>
<dbReference type="GO" id="GO:0019645">
    <property type="term" value="P:anaerobic electron transport chain"/>
    <property type="evidence" value="ECO:0007669"/>
    <property type="project" value="InterPro"/>
</dbReference>
<feature type="transmembrane region" description="Helical" evidence="1">
    <location>
        <begin position="7"/>
        <end position="30"/>
    </location>
</feature>
<dbReference type="GO" id="GO:0009390">
    <property type="term" value="C:dimethyl sulfoxide reductase complex"/>
    <property type="evidence" value="ECO:0007669"/>
    <property type="project" value="TreeGrafter"/>
</dbReference>
<accession>A0A7C5N6V7</accession>
<dbReference type="Proteomes" id="UP000886100">
    <property type="component" value="Unassembled WGS sequence"/>
</dbReference>
<dbReference type="PANTHER" id="PTHR38095">
    <property type="entry name" value="ANAEROBIC DIMETHYL SULFOXIDE REDUCTASE CHAIN YNFH"/>
    <property type="match status" value="1"/>
</dbReference>
<feature type="non-terminal residue" evidence="2">
    <location>
        <position position="128"/>
    </location>
</feature>
<evidence type="ECO:0000313" key="2">
    <source>
        <dbReference type="EMBL" id="HHH13285.1"/>
    </source>
</evidence>
<organism evidence="2">
    <name type="scientific">Thiolapillus brandeum</name>
    <dbReference type="NCBI Taxonomy" id="1076588"/>
    <lineage>
        <taxon>Bacteria</taxon>
        <taxon>Pseudomonadati</taxon>
        <taxon>Pseudomonadota</taxon>
        <taxon>Gammaproteobacteria</taxon>
        <taxon>Chromatiales</taxon>
        <taxon>Sedimenticolaceae</taxon>
        <taxon>Thiolapillus</taxon>
    </lineage>
</organism>
<name>A0A7C5N6V7_9GAMM</name>
<dbReference type="GO" id="GO:0009389">
    <property type="term" value="F:dimethyl sulfoxide reductase activity"/>
    <property type="evidence" value="ECO:0007669"/>
    <property type="project" value="TreeGrafter"/>
</dbReference>
<dbReference type="PANTHER" id="PTHR38095:SF1">
    <property type="entry name" value="ANAEROBIC DIMETHYL SULFOXIDE REDUCTASE CHAIN YNFH"/>
    <property type="match status" value="1"/>
</dbReference>
<dbReference type="Pfam" id="PF04976">
    <property type="entry name" value="DmsC"/>
    <property type="match status" value="1"/>
</dbReference>
<reference evidence="2" key="1">
    <citation type="journal article" date="2020" name="mSystems">
        <title>Genome- and Community-Level Interaction Insights into Carbon Utilization and Element Cycling Functions of Hydrothermarchaeota in Hydrothermal Sediment.</title>
        <authorList>
            <person name="Zhou Z."/>
            <person name="Liu Y."/>
            <person name="Xu W."/>
            <person name="Pan J."/>
            <person name="Luo Z.H."/>
            <person name="Li M."/>
        </authorList>
    </citation>
    <scope>NUCLEOTIDE SEQUENCE [LARGE SCALE GENOMIC DNA]</scope>
    <source>
        <strain evidence="2">HyVt-535</strain>
    </source>
</reference>
<comment type="caution">
    <text evidence="2">The sequence shown here is derived from an EMBL/GenBank/DDBJ whole genome shotgun (WGS) entry which is preliminary data.</text>
</comment>
<feature type="transmembrane region" description="Helical" evidence="1">
    <location>
        <begin position="42"/>
        <end position="68"/>
    </location>
</feature>
<gene>
    <name evidence="2" type="ORF">ENJ98_03530</name>
</gene>
<dbReference type="GO" id="GO:0005886">
    <property type="term" value="C:plasma membrane"/>
    <property type="evidence" value="ECO:0007669"/>
    <property type="project" value="TreeGrafter"/>
</dbReference>
<dbReference type="Gene3D" id="1.20.1630.10">
    <property type="entry name" value="Formate dehydrogenase/DMSO reductase domain"/>
    <property type="match status" value="1"/>
</dbReference>
<feature type="transmembrane region" description="Helical" evidence="1">
    <location>
        <begin position="89"/>
        <end position="110"/>
    </location>
</feature>
<keyword evidence="1" id="KW-0472">Membrane</keyword>
<protein>
    <submittedName>
        <fullName evidence="2">DMSO reductase</fullName>
    </submittedName>
</protein>
<proteinExistence type="predicted"/>
<dbReference type="EMBL" id="DROM01000218">
    <property type="protein sequence ID" value="HHH13285.1"/>
    <property type="molecule type" value="Genomic_DNA"/>
</dbReference>
<keyword evidence="1" id="KW-1133">Transmembrane helix</keyword>
<evidence type="ECO:0000256" key="1">
    <source>
        <dbReference type="SAM" id="Phobius"/>
    </source>
</evidence>
<sequence length="128" mass="14229">MHPAFSVIFLTTLIGVGQGLFLALVTGQVYSLANLLQPQDSVRFYAVGSALSLAFLVAGLVASIFHLGRPERAWRAASQWRTSWLSREVIVLPVFMFLVFLYGVIHWLGWTQPLFRIKGVIPVDATLL</sequence>
<dbReference type="AlphaFoldDB" id="A0A7C5N6V7"/>
<dbReference type="InterPro" id="IPR007059">
    <property type="entry name" value="DmsC"/>
</dbReference>